<accession>A0A2H0RIT2</accession>
<keyword evidence="2 5" id="KW-0689">Ribosomal protein</keyword>
<name>A0A2H0RIT2_9BACT</name>
<dbReference type="GO" id="GO:1990904">
    <property type="term" value="C:ribonucleoprotein complex"/>
    <property type="evidence" value="ECO:0007669"/>
    <property type="project" value="UniProtKB-KW"/>
</dbReference>
<evidence type="ECO:0000256" key="3">
    <source>
        <dbReference type="ARBA" id="ARBA00023274"/>
    </source>
</evidence>
<dbReference type="Proteomes" id="UP000230431">
    <property type="component" value="Unassembled WGS sequence"/>
</dbReference>
<protein>
    <recommendedName>
        <fullName evidence="4">50S ribosomal protein L23</fullName>
    </recommendedName>
</protein>
<dbReference type="GO" id="GO:0003735">
    <property type="term" value="F:structural constituent of ribosome"/>
    <property type="evidence" value="ECO:0007669"/>
    <property type="project" value="InterPro"/>
</dbReference>
<dbReference type="SUPFAM" id="SSF54189">
    <property type="entry name" value="Ribosomal proteins S24e, L23 and L15e"/>
    <property type="match status" value="1"/>
</dbReference>
<dbReference type="InterPro" id="IPR012677">
    <property type="entry name" value="Nucleotide-bd_a/b_plait_sf"/>
</dbReference>
<dbReference type="GO" id="GO:0005840">
    <property type="term" value="C:ribosome"/>
    <property type="evidence" value="ECO:0007669"/>
    <property type="project" value="UniProtKB-KW"/>
</dbReference>
<dbReference type="InterPro" id="IPR012678">
    <property type="entry name" value="Ribosomal_uL23/eL15/eS24_sf"/>
</dbReference>
<reference evidence="5 6" key="1">
    <citation type="submission" date="2017-09" db="EMBL/GenBank/DDBJ databases">
        <title>Depth-based differentiation of microbial function through sediment-hosted aquifers and enrichment of novel symbionts in the deep terrestrial subsurface.</title>
        <authorList>
            <person name="Probst A.J."/>
            <person name="Ladd B."/>
            <person name="Jarett J.K."/>
            <person name="Geller-Mcgrath D.E."/>
            <person name="Sieber C.M."/>
            <person name="Emerson J.B."/>
            <person name="Anantharaman K."/>
            <person name="Thomas B.C."/>
            <person name="Malmstrom R."/>
            <person name="Stieglmeier M."/>
            <person name="Klingl A."/>
            <person name="Woyke T."/>
            <person name="Ryan C.M."/>
            <person name="Banfield J.F."/>
        </authorList>
    </citation>
    <scope>NUCLEOTIDE SEQUENCE [LARGE SCALE GENOMIC DNA]</scope>
    <source>
        <strain evidence="5">CG10_big_fil_rev_8_21_14_0_10_49_38</strain>
    </source>
</reference>
<evidence type="ECO:0000256" key="4">
    <source>
        <dbReference type="ARBA" id="ARBA00035481"/>
    </source>
</evidence>
<evidence type="ECO:0000313" key="6">
    <source>
        <dbReference type="Proteomes" id="UP000230431"/>
    </source>
</evidence>
<proteinExistence type="inferred from homology"/>
<dbReference type="Pfam" id="PF00276">
    <property type="entry name" value="Ribosomal_L23"/>
    <property type="match status" value="1"/>
</dbReference>
<evidence type="ECO:0000256" key="1">
    <source>
        <dbReference type="ARBA" id="ARBA00006700"/>
    </source>
</evidence>
<evidence type="ECO:0000313" key="5">
    <source>
        <dbReference type="EMBL" id="PIR46398.1"/>
    </source>
</evidence>
<comment type="similarity">
    <text evidence="1">Belongs to the universal ribosomal protein uL23 family.</text>
</comment>
<dbReference type="InterPro" id="IPR013025">
    <property type="entry name" value="Ribosomal_uL23-like"/>
</dbReference>
<gene>
    <name evidence="5" type="primary">rplW</name>
    <name evidence="5" type="ORF">COV08_00500</name>
</gene>
<keyword evidence="3" id="KW-0687">Ribonucleoprotein</keyword>
<dbReference type="AlphaFoldDB" id="A0A2H0RIT2"/>
<sequence length="105" mass="11510">MSKLGRQLKNELILRAPRITEKATYLTVPAKGSKAGPAYTFEVAKMATKPMVAQAFEVKYKLKPQKVTMVNLPAKATFRRGVKGSTAAVKKAMVFLKAGEKIEIV</sequence>
<evidence type="ECO:0000256" key="2">
    <source>
        <dbReference type="ARBA" id="ARBA00022980"/>
    </source>
</evidence>
<comment type="caution">
    <text evidence="5">The sequence shown here is derived from an EMBL/GenBank/DDBJ whole genome shotgun (WGS) entry which is preliminary data.</text>
</comment>
<dbReference type="GO" id="GO:0006412">
    <property type="term" value="P:translation"/>
    <property type="evidence" value="ECO:0007669"/>
    <property type="project" value="InterPro"/>
</dbReference>
<dbReference type="Gene3D" id="3.30.70.330">
    <property type="match status" value="1"/>
</dbReference>
<organism evidence="5 6">
    <name type="scientific">Candidatus Vogelbacteria bacterium CG10_big_fil_rev_8_21_14_0_10_49_38</name>
    <dbReference type="NCBI Taxonomy" id="1975043"/>
    <lineage>
        <taxon>Bacteria</taxon>
        <taxon>Candidatus Vogeliibacteriota</taxon>
    </lineage>
</organism>
<dbReference type="EMBL" id="PCYK01000003">
    <property type="protein sequence ID" value="PIR46398.1"/>
    <property type="molecule type" value="Genomic_DNA"/>
</dbReference>